<dbReference type="InterPro" id="IPR036388">
    <property type="entry name" value="WH-like_DNA-bd_sf"/>
</dbReference>
<keyword evidence="2 5" id="KW-0238">DNA-binding</keyword>
<dbReference type="Proteomes" id="UP000192903">
    <property type="component" value="Unassembled WGS sequence"/>
</dbReference>
<keyword evidence="1" id="KW-0805">Transcription regulation</keyword>
<dbReference type="GO" id="GO:0003677">
    <property type="term" value="F:DNA binding"/>
    <property type="evidence" value="ECO:0007669"/>
    <property type="project" value="UniProtKB-KW"/>
</dbReference>
<feature type="domain" description="HTH gntR-type" evidence="4">
    <location>
        <begin position="12"/>
        <end position="79"/>
    </location>
</feature>
<dbReference type="InterPro" id="IPR000524">
    <property type="entry name" value="Tscrpt_reg_HTH_GntR"/>
</dbReference>
<proteinExistence type="predicted"/>
<evidence type="ECO:0000313" key="6">
    <source>
        <dbReference type="Proteomes" id="UP000192903"/>
    </source>
</evidence>
<dbReference type="PRINTS" id="PR00035">
    <property type="entry name" value="HTHGNTR"/>
</dbReference>
<gene>
    <name evidence="5" type="ORF">SAMN02982989_4099</name>
</gene>
<dbReference type="Pfam" id="PF00392">
    <property type="entry name" value="GntR"/>
    <property type="match status" value="1"/>
</dbReference>
<keyword evidence="6" id="KW-1185">Reference proteome</keyword>
<dbReference type="PROSITE" id="PS50949">
    <property type="entry name" value="HTH_GNTR"/>
    <property type="match status" value="1"/>
</dbReference>
<name>A0A1X7GNY3_9HYPH</name>
<dbReference type="SUPFAM" id="SSF46785">
    <property type="entry name" value="Winged helix' DNA-binding domain"/>
    <property type="match status" value="1"/>
</dbReference>
<evidence type="ECO:0000256" key="2">
    <source>
        <dbReference type="ARBA" id="ARBA00023125"/>
    </source>
</evidence>
<protein>
    <submittedName>
        <fullName evidence="5">DNA-binding transcriptional regulator, GntR family</fullName>
    </submittedName>
</protein>
<evidence type="ECO:0000259" key="4">
    <source>
        <dbReference type="PROSITE" id="PS50949"/>
    </source>
</evidence>
<dbReference type="PANTHER" id="PTHR43537">
    <property type="entry name" value="TRANSCRIPTIONAL REGULATOR, GNTR FAMILY"/>
    <property type="match status" value="1"/>
</dbReference>
<keyword evidence="3" id="KW-0804">Transcription</keyword>
<dbReference type="Pfam" id="PF07729">
    <property type="entry name" value="FCD"/>
    <property type="match status" value="1"/>
</dbReference>
<dbReference type="EMBL" id="FXAF01000011">
    <property type="protein sequence ID" value="SMF71880.1"/>
    <property type="molecule type" value="Genomic_DNA"/>
</dbReference>
<reference evidence="6" key="1">
    <citation type="submission" date="2017-04" db="EMBL/GenBank/DDBJ databases">
        <authorList>
            <person name="Varghese N."/>
            <person name="Submissions S."/>
        </authorList>
    </citation>
    <scope>NUCLEOTIDE SEQUENCE [LARGE SCALE GENOMIC DNA]</scope>
    <source>
        <strain evidence="6">B4P</strain>
    </source>
</reference>
<dbReference type="SMART" id="SM00895">
    <property type="entry name" value="FCD"/>
    <property type="match status" value="1"/>
</dbReference>
<dbReference type="AlphaFoldDB" id="A0A1X7GNY3"/>
<dbReference type="OrthoDB" id="7846328at2"/>
<dbReference type="RefSeq" id="WP_085424708.1">
    <property type="nucleotide sequence ID" value="NZ_FXAF01000011.1"/>
</dbReference>
<dbReference type="SUPFAM" id="SSF48008">
    <property type="entry name" value="GntR ligand-binding domain-like"/>
    <property type="match status" value="1"/>
</dbReference>
<dbReference type="GO" id="GO:0003700">
    <property type="term" value="F:DNA-binding transcription factor activity"/>
    <property type="evidence" value="ECO:0007669"/>
    <property type="project" value="InterPro"/>
</dbReference>
<evidence type="ECO:0000256" key="1">
    <source>
        <dbReference type="ARBA" id="ARBA00023015"/>
    </source>
</evidence>
<dbReference type="Gene3D" id="1.20.120.530">
    <property type="entry name" value="GntR ligand-binding domain-like"/>
    <property type="match status" value="1"/>
</dbReference>
<dbReference type="STRING" id="464029.SAMN02982989_4099"/>
<evidence type="ECO:0000256" key="3">
    <source>
        <dbReference type="ARBA" id="ARBA00023163"/>
    </source>
</evidence>
<organism evidence="5 6">
    <name type="scientific">Xaviernesmea oryzae</name>
    <dbReference type="NCBI Taxonomy" id="464029"/>
    <lineage>
        <taxon>Bacteria</taxon>
        <taxon>Pseudomonadati</taxon>
        <taxon>Pseudomonadota</taxon>
        <taxon>Alphaproteobacteria</taxon>
        <taxon>Hyphomicrobiales</taxon>
        <taxon>Rhizobiaceae</taxon>
        <taxon>Rhizobium/Agrobacterium group</taxon>
        <taxon>Xaviernesmea</taxon>
    </lineage>
</organism>
<dbReference type="SMART" id="SM00345">
    <property type="entry name" value="HTH_GNTR"/>
    <property type="match status" value="1"/>
</dbReference>
<evidence type="ECO:0000313" key="5">
    <source>
        <dbReference type="EMBL" id="SMF71880.1"/>
    </source>
</evidence>
<accession>A0A1X7GNY3</accession>
<dbReference type="Gene3D" id="1.10.10.10">
    <property type="entry name" value="Winged helix-like DNA-binding domain superfamily/Winged helix DNA-binding domain"/>
    <property type="match status" value="1"/>
</dbReference>
<dbReference type="InterPro" id="IPR008920">
    <property type="entry name" value="TF_FadR/GntR_C"/>
</dbReference>
<sequence>MTILGMNIVPEPLLREKVTEAIRASIAAGNLAPGQKLVEREICGELGISRTVLREALQHLEAEGLIVNRSRRGRTVISIGRQEAAEIYAVRKALEGLIGSGFADNATAVQIKKLKAHLQSMRSRQPRDAFAAEQQFFAIMRDHCGNHVAADFARQLDGRVMILKQLSTFQNIPYQERLQELHAIVAAIETRNGKLTGELCMRRIERLSEGVVNLMEEPKAMVS</sequence>
<dbReference type="CDD" id="cd07377">
    <property type="entry name" value="WHTH_GntR"/>
    <property type="match status" value="1"/>
</dbReference>
<dbReference type="InterPro" id="IPR011711">
    <property type="entry name" value="GntR_C"/>
</dbReference>
<dbReference type="InterPro" id="IPR036390">
    <property type="entry name" value="WH_DNA-bd_sf"/>
</dbReference>
<dbReference type="PANTHER" id="PTHR43537:SF24">
    <property type="entry name" value="GLUCONATE OPERON TRANSCRIPTIONAL REPRESSOR"/>
    <property type="match status" value="1"/>
</dbReference>